<dbReference type="EMBL" id="LNYX01000013">
    <property type="protein sequence ID" value="KTD64393.1"/>
    <property type="molecule type" value="Genomic_DNA"/>
</dbReference>
<dbReference type="InterPro" id="IPR011765">
    <property type="entry name" value="Pept_M16_N"/>
</dbReference>
<proteinExistence type="predicted"/>
<organism evidence="4 5">
    <name type="scientific">Legionella spiritensis</name>
    <dbReference type="NCBI Taxonomy" id="452"/>
    <lineage>
        <taxon>Bacteria</taxon>
        <taxon>Pseudomonadati</taxon>
        <taxon>Pseudomonadota</taxon>
        <taxon>Gammaproteobacteria</taxon>
        <taxon>Legionellales</taxon>
        <taxon>Legionellaceae</taxon>
        <taxon>Legionella</taxon>
    </lineage>
</organism>
<keyword evidence="4" id="KW-0645">Protease</keyword>
<feature type="signal peptide" evidence="1">
    <location>
        <begin position="1"/>
        <end position="21"/>
    </location>
</feature>
<keyword evidence="5" id="KW-1185">Reference proteome</keyword>
<dbReference type="InterPro" id="IPR011249">
    <property type="entry name" value="Metalloenz_LuxS/M16"/>
</dbReference>
<dbReference type="Gene3D" id="3.30.830.10">
    <property type="entry name" value="Metalloenzyme, LuxS/M16 peptidase-like"/>
    <property type="match status" value="2"/>
</dbReference>
<evidence type="ECO:0000259" key="2">
    <source>
        <dbReference type="Pfam" id="PF00675"/>
    </source>
</evidence>
<dbReference type="PANTHER" id="PTHR11851:SF224">
    <property type="entry name" value="PROCESSING PROTEASE"/>
    <property type="match status" value="1"/>
</dbReference>
<accession>A0A0W0Z5G7</accession>
<evidence type="ECO:0000256" key="1">
    <source>
        <dbReference type="SAM" id="SignalP"/>
    </source>
</evidence>
<evidence type="ECO:0000313" key="4">
    <source>
        <dbReference type="EMBL" id="KTD64393.1"/>
    </source>
</evidence>
<dbReference type="InterPro" id="IPR007863">
    <property type="entry name" value="Peptidase_M16_C"/>
</dbReference>
<sequence>MKKWLCLFTSLTLLIPAMSYSASFKVKRWQTDNGARVVFYEAPEVPMLDINIAFAAGSAYDGKSFGLSTLTTQLLDQGNGKLDASQIAESLADTGAQFNAQASRDMIIMRLKTLTSEPALGQAMKTFSLIVNKPDFPLAAFKREKNQQLVAIAQSEESPDDVANNIFFDKLYPNHPYGHPVNGTVESVKAITPQQVRAFYKRYFTGANTVIVLVGAINEEKARQLASQLTQFMPKGQPAPAIPKARALPSSENIHVKFPSSQTMLRLGQVGIDHAAPDYFPLLVGNYILGGGSLVSRLAHEVRERRGLTYGVVSQFMPMPGDGPFLISLSTKNSQAQKALAVTRETLSGFLKTGPSEKELVAAKQYLTGSFPLSLASNSSIAGMLLRIAFYKLPDDYLDTYIAHIESVSTADIKKAFQDQINPEQMLLVTVGNT</sequence>
<comment type="caution">
    <text evidence="4">The sequence shown here is derived from an EMBL/GenBank/DDBJ whole genome shotgun (WGS) entry which is preliminary data.</text>
</comment>
<dbReference type="GO" id="GO:0006508">
    <property type="term" value="P:proteolysis"/>
    <property type="evidence" value="ECO:0007669"/>
    <property type="project" value="UniProtKB-KW"/>
</dbReference>
<dbReference type="Proteomes" id="UP000054877">
    <property type="component" value="Unassembled WGS sequence"/>
</dbReference>
<feature type="domain" description="Peptidase M16 C-terminal" evidence="3">
    <location>
        <begin position="191"/>
        <end position="366"/>
    </location>
</feature>
<dbReference type="Pfam" id="PF00675">
    <property type="entry name" value="Peptidase_M16"/>
    <property type="match status" value="1"/>
</dbReference>
<feature type="chain" id="PRO_5006918336" evidence="1">
    <location>
        <begin position="22"/>
        <end position="434"/>
    </location>
</feature>
<dbReference type="SUPFAM" id="SSF63411">
    <property type="entry name" value="LuxS/MPP-like metallohydrolase"/>
    <property type="match status" value="2"/>
</dbReference>
<dbReference type="RefSeq" id="WP_058483134.1">
    <property type="nucleotide sequence ID" value="NZ_CAAAII010000005.1"/>
</dbReference>
<keyword evidence="1" id="KW-0732">Signal</keyword>
<reference evidence="4 5" key="1">
    <citation type="submission" date="2015-11" db="EMBL/GenBank/DDBJ databases">
        <title>Genomic analysis of 38 Legionella species identifies large and diverse effector repertoires.</title>
        <authorList>
            <person name="Burstein D."/>
            <person name="Amaro F."/>
            <person name="Zusman T."/>
            <person name="Lifshitz Z."/>
            <person name="Cohen O."/>
            <person name="Gilbert J.A."/>
            <person name="Pupko T."/>
            <person name="Shuman H.A."/>
            <person name="Segal G."/>
        </authorList>
    </citation>
    <scope>NUCLEOTIDE SEQUENCE [LARGE SCALE GENOMIC DNA]</scope>
    <source>
        <strain evidence="4 5">Mt.St.Helens-9</strain>
    </source>
</reference>
<dbReference type="PANTHER" id="PTHR11851">
    <property type="entry name" value="METALLOPROTEASE"/>
    <property type="match status" value="1"/>
</dbReference>
<feature type="domain" description="Peptidase M16 N-terminal" evidence="2">
    <location>
        <begin position="37"/>
        <end position="184"/>
    </location>
</feature>
<dbReference type="OrthoDB" id="9811314at2"/>
<evidence type="ECO:0000313" key="5">
    <source>
        <dbReference type="Proteomes" id="UP000054877"/>
    </source>
</evidence>
<dbReference type="AlphaFoldDB" id="A0A0W0Z5G7"/>
<name>A0A0W0Z5G7_LEGSP</name>
<gene>
    <name evidence="4" type="ORF">Lspi_1200</name>
</gene>
<evidence type="ECO:0000259" key="3">
    <source>
        <dbReference type="Pfam" id="PF05193"/>
    </source>
</evidence>
<dbReference type="STRING" id="452.Lspi_1200"/>
<dbReference type="InterPro" id="IPR050361">
    <property type="entry name" value="MPP/UQCRC_Complex"/>
</dbReference>
<keyword evidence="4" id="KW-0378">Hydrolase</keyword>
<dbReference type="Pfam" id="PF05193">
    <property type="entry name" value="Peptidase_M16_C"/>
    <property type="match status" value="1"/>
</dbReference>
<dbReference type="GO" id="GO:0008233">
    <property type="term" value="F:peptidase activity"/>
    <property type="evidence" value="ECO:0007669"/>
    <property type="project" value="UniProtKB-KW"/>
</dbReference>
<dbReference type="PATRIC" id="fig|452.5.peg.1328"/>
<dbReference type="GO" id="GO:0046872">
    <property type="term" value="F:metal ion binding"/>
    <property type="evidence" value="ECO:0007669"/>
    <property type="project" value="InterPro"/>
</dbReference>
<protein>
    <submittedName>
        <fullName evidence="4">Zinc protease (Peptidase, M16 family)</fullName>
    </submittedName>
</protein>